<feature type="domain" description="Fibronectin type-III" evidence="4">
    <location>
        <begin position="1300"/>
        <end position="1398"/>
    </location>
</feature>
<feature type="compositionally biased region" description="Basic and acidic residues" evidence="1">
    <location>
        <begin position="275"/>
        <end position="296"/>
    </location>
</feature>
<feature type="domain" description="Fibronectin type-III" evidence="4">
    <location>
        <begin position="1009"/>
        <end position="1099"/>
    </location>
</feature>
<dbReference type="InterPro" id="IPR050617">
    <property type="entry name" value="E3_ligase_FN3/SPRY"/>
</dbReference>
<keyword evidence="2" id="KW-0472">Membrane</keyword>
<name>A0A7R9A4Q8_9CRUS</name>
<feature type="transmembrane region" description="Helical" evidence="2">
    <location>
        <begin position="1533"/>
        <end position="1555"/>
    </location>
</feature>
<dbReference type="EMBL" id="LR899907">
    <property type="protein sequence ID" value="CAD7243229.1"/>
    <property type="molecule type" value="Genomic_DNA"/>
</dbReference>
<dbReference type="SMART" id="SM00060">
    <property type="entry name" value="FN3"/>
    <property type="match status" value="9"/>
</dbReference>
<dbReference type="InterPro" id="IPR036116">
    <property type="entry name" value="FN3_sf"/>
</dbReference>
<keyword evidence="2" id="KW-1133">Transmembrane helix</keyword>
<evidence type="ECO:0000256" key="3">
    <source>
        <dbReference type="SAM" id="SignalP"/>
    </source>
</evidence>
<feature type="domain" description="Fibronectin type-III" evidence="4">
    <location>
        <begin position="1399"/>
        <end position="1499"/>
    </location>
</feature>
<feature type="compositionally biased region" description="Basic and acidic residues" evidence="1">
    <location>
        <begin position="564"/>
        <end position="573"/>
    </location>
</feature>
<evidence type="ECO:0000256" key="1">
    <source>
        <dbReference type="SAM" id="MobiDB-lite"/>
    </source>
</evidence>
<dbReference type="FunFam" id="2.60.40.10:FF:000373">
    <property type="entry name" value="fibronectin type-III domain-containing protein 3A isoform X1"/>
    <property type="match status" value="1"/>
</dbReference>
<feature type="compositionally biased region" description="Low complexity" evidence="1">
    <location>
        <begin position="522"/>
        <end position="535"/>
    </location>
</feature>
<feature type="region of interest" description="Disordered" evidence="1">
    <location>
        <begin position="270"/>
        <end position="296"/>
    </location>
</feature>
<gene>
    <name evidence="5" type="ORF">DSTB1V02_LOCUS3159</name>
</gene>
<dbReference type="PANTHER" id="PTHR24099:SF11">
    <property type="entry name" value="FIBRONECTIN TYPE III DOMAIN-CONTAINING 3BA-RELATED"/>
    <property type="match status" value="1"/>
</dbReference>
<dbReference type="PROSITE" id="PS50853">
    <property type="entry name" value="FN3"/>
    <property type="match status" value="9"/>
</dbReference>
<dbReference type="PANTHER" id="PTHR24099">
    <property type="entry name" value="E3 UBIQUITIN-PROTEIN LIGASE TRIM36-RELATED"/>
    <property type="match status" value="1"/>
</dbReference>
<feature type="domain" description="Fibronectin type-III" evidence="4">
    <location>
        <begin position="722"/>
        <end position="815"/>
    </location>
</feature>
<dbReference type="Proteomes" id="UP000677054">
    <property type="component" value="Unassembled WGS sequence"/>
</dbReference>
<dbReference type="PRINTS" id="PR00014">
    <property type="entry name" value="FNTYPEIII"/>
</dbReference>
<evidence type="ECO:0000313" key="5">
    <source>
        <dbReference type="EMBL" id="CAD7243229.1"/>
    </source>
</evidence>
<feature type="domain" description="Fibronectin type-III" evidence="4">
    <location>
        <begin position="597"/>
        <end position="718"/>
    </location>
</feature>
<dbReference type="Gene3D" id="2.60.40.10">
    <property type="entry name" value="Immunoglobulins"/>
    <property type="match status" value="9"/>
</dbReference>
<evidence type="ECO:0000256" key="2">
    <source>
        <dbReference type="SAM" id="Phobius"/>
    </source>
</evidence>
<reference evidence="5" key="1">
    <citation type="submission" date="2020-11" db="EMBL/GenBank/DDBJ databases">
        <authorList>
            <person name="Tran Van P."/>
        </authorList>
    </citation>
    <scope>NUCLEOTIDE SEQUENCE</scope>
</reference>
<feature type="region of interest" description="Disordered" evidence="1">
    <location>
        <begin position="1496"/>
        <end position="1521"/>
    </location>
</feature>
<dbReference type="CDD" id="cd00063">
    <property type="entry name" value="FN3"/>
    <property type="match status" value="9"/>
</dbReference>
<feature type="domain" description="Fibronectin type-III" evidence="4">
    <location>
        <begin position="1210"/>
        <end position="1299"/>
    </location>
</feature>
<feature type="compositionally biased region" description="Polar residues" evidence="1">
    <location>
        <begin position="543"/>
        <end position="557"/>
    </location>
</feature>
<feature type="signal peptide" evidence="3">
    <location>
        <begin position="1"/>
        <end position="18"/>
    </location>
</feature>
<feature type="domain" description="Fibronectin type-III" evidence="4">
    <location>
        <begin position="912"/>
        <end position="1003"/>
    </location>
</feature>
<feature type="compositionally biased region" description="Acidic residues" evidence="1">
    <location>
        <begin position="574"/>
        <end position="584"/>
    </location>
</feature>
<keyword evidence="2" id="KW-0812">Transmembrane</keyword>
<feature type="region of interest" description="Disordered" evidence="1">
    <location>
        <begin position="614"/>
        <end position="649"/>
    </location>
</feature>
<keyword evidence="6" id="KW-1185">Reference proteome</keyword>
<feature type="compositionally biased region" description="Basic residues" evidence="1">
    <location>
        <begin position="399"/>
        <end position="409"/>
    </location>
</feature>
<feature type="compositionally biased region" description="Pro residues" evidence="1">
    <location>
        <begin position="383"/>
        <end position="398"/>
    </location>
</feature>
<feature type="region of interest" description="Disordered" evidence="1">
    <location>
        <begin position="380"/>
        <end position="585"/>
    </location>
</feature>
<feature type="domain" description="Fibronectin type-III" evidence="4">
    <location>
        <begin position="819"/>
        <end position="908"/>
    </location>
</feature>
<feature type="compositionally biased region" description="Basic residues" evidence="1">
    <location>
        <begin position="501"/>
        <end position="512"/>
    </location>
</feature>
<dbReference type="InterPro" id="IPR003961">
    <property type="entry name" value="FN3_dom"/>
</dbReference>
<feature type="region of interest" description="Disordered" evidence="1">
    <location>
        <begin position="1098"/>
        <end position="1117"/>
    </location>
</feature>
<dbReference type="InterPro" id="IPR013783">
    <property type="entry name" value="Ig-like_fold"/>
</dbReference>
<protein>
    <recommendedName>
        <fullName evidence="4">Fibronectin type-III domain-containing protein</fullName>
    </recommendedName>
</protein>
<dbReference type="SUPFAM" id="SSF49265">
    <property type="entry name" value="Fibronectin type III"/>
    <property type="match status" value="5"/>
</dbReference>
<feature type="compositionally biased region" description="Low complexity" evidence="1">
    <location>
        <begin position="419"/>
        <end position="435"/>
    </location>
</feature>
<accession>A0A7R9A4Q8</accession>
<dbReference type="EMBL" id="CAJPEV010000390">
    <property type="protein sequence ID" value="CAG0884777.1"/>
    <property type="molecule type" value="Genomic_DNA"/>
</dbReference>
<feature type="chain" id="PRO_5036209716" description="Fibronectin type-III domain-containing protein" evidence="3">
    <location>
        <begin position="19"/>
        <end position="1558"/>
    </location>
</feature>
<evidence type="ECO:0000313" key="6">
    <source>
        <dbReference type="Proteomes" id="UP000677054"/>
    </source>
</evidence>
<feature type="compositionally biased region" description="Low complexity" evidence="1">
    <location>
        <begin position="458"/>
        <end position="473"/>
    </location>
</feature>
<keyword evidence="3" id="KW-0732">Signal</keyword>
<dbReference type="Pfam" id="PF00041">
    <property type="entry name" value="fn3"/>
    <property type="match status" value="6"/>
</dbReference>
<dbReference type="OrthoDB" id="443915at2759"/>
<organism evidence="5">
    <name type="scientific">Darwinula stevensoni</name>
    <dbReference type="NCBI Taxonomy" id="69355"/>
    <lineage>
        <taxon>Eukaryota</taxon>
        <taxon>Metazoa</taxon>
        <taxon>Ecdysozoa</taxon>
        <taxon>Arthropoda</taxon>
        <taxon>Crustacea</taxon>
        <taxon>Oligostraca</taxon>
        <taxon>Ostracoda</taxon>
        <taxon>Podocopa</taxon>
        <taxon>Podocopida</taxon>
        <taxon>Darwinulocopina</taxon>
        <taxon>Darwinuloidea</taxon>
        <taxon>Darwinulidae</taxon>
        <taxon>Darwinula</taxon>
    </lineage>
</organism>
<proteinExistence type="predicted"/>
<feature type="domain" description="Fibronectin type-III" evidence="4">
    <location>
        <begin position="1103"/>
        <end position="1209"/>
    </location>
</feature>
<evidence type="ECO:0000259" key="4">
    <source>
        <dbReference type="PROSITE" id="PS50853"/>
    </source>
</evidence>
<sequence>MFLFLVGIVAFIPDMRKCLSPSSLQGESCTDRVTPSPIGIPLPHLAAFHLFHSVPLGFPVYVEFLLQSSWGNPRAQPDKTTGPYVPSPFLHVFCDRHSDLLDRHGCQIPQSHCGEIGLNPIVFLETSFKVATFGVVGVSEATQQPPQQQQQCGSPGCTGSSSTGCTGSSSSDSETALPPLSHGGYCPAGVGDYPMIAAMVSAYDGSGLGATTTLLTSGYSSDSNSSADLYTGGTEMYNGSPVDYHPAAEYYPEYGYPLPPDVAATFLQTEYGPDGGRHTKTTGEGKGREMSPRRENVDSLLRREISQKSPMAWGKPLPSSHLFLGASLVGCICPGPATVRMVSTNSSPPIPVPVQVPPGHMVQQIVDENGTLRHVILSAQPAHLPPPPPPHLAHLPPPHAHHHHHHPHHPPPPPHNPYGAAATAGAGSGNQFYQFPPGPYPGGGFGGVPTAGQARMTSTPSASSVSSSSHHPAGGPGSTPPPPPQSGSGLPMYHKDERTQKQHLKLRRKLQQKQRDSRLSHHNNNSIHQNSIGSGYLHGNGVHNDSGSSVSSLHSTPPLSPQKGDSRRDRSGDDLEEELEDGDVDPSQQALLNLLGSVDPPSVSEVTARSALLSWNPPDLTSSSSNMEKSSEVEAETASSSGTMPSVPMVEPCDLQYEVVLSDRGKDGRYKTIYLGPHLQCRLTDLKPHSEYFIRLHVLYEDLRGAPCEPASFITESCAPDAPSAPKILNRTKTAIQLRWNPPPDNGGKITRYALEWDEGQGPGAAFTEVFSGSSKQCRIPRLQPATNYCFRLAAANEFGLSEWSEMMSVSTSGTVPPPPLPPALVEEPTVSSLHLTWQRRPSDSSFSLQMEAQGSPHGFLPIYNGSDTSYLVENLSRNTMFHFRLNACNEEGSSRWSDVVAFKTLPAAPDPPLRLQLKGKVHAHSFRLDWEPPKDDGGDQITQYLLELDGGAGFELVYSGLETEFTCERLSPGTPYTAQVSCVSSGGRSEPSDPLRVTTLPVCPGQCPPPWLTGKPKAHSLHLKWAPPEYDGGSPVREYQVDVTSPDNTTLQAYRGMETECVVASLLPGRPYLFQVRAYNKAGAGPWSEPLEVVSGAGAPDAPPAPECTPKSPSSVSVAWEEPLNNGAAITEYRLEMALTTGVQKDEGADRLESCNGLPFHPAYIGPALSHDIKGLLPAASYLFRVQASNSAGVSPFSPMTCCTLAPCAPGVVPGVRVTPCPTSLSIMWREPPCNGAPILHYNVEIGDLTLEAPALSAEPFLVDDLLPETTYKVRVQAVNGVGVGGWSNPCRVTTSPLPPLPPRLECTTAGHNSLRLRWVHPSLATPSSSPSSPMLYTLEMENPRKGGWQVMYTGSSHSHKVGRLSETTTHRFRISASNESGQGPYSPIAAFTTLKAPPATLKSPQMQMLDGSQCRVEWGEVRPPPTPDTISYQLQIQPAKDTEFHTVYKGEERSYVLTGLQSNMLYRARVCAVRHCEDSEMLVGAYSPVAMFHSPPAAKQPSPTDTSPGSLLPKSPVQMGEGKQLSDQQLVALWVAGFTLGAILFAVIIHMALASS</sequence>